<keyword evidence="1" id="KW-0812">Transmembrane</keyword>
<dbReference type="Proteomes" id="UP000199639">
    <property type="component" value="Unassembled WGS sequence"/>
</dbReference>
<dbReference type="PROSITE" id="PS50076">
    <property type="entry name" value="DNAJ_2"/>
    <property type="match status" value="1"/>
</dbReference>
<organism evidence="3 5">
    <name type="scientific">Cryobacterium flavum</name>
    <dbReference type="NCBI Taxonomy" id="1424659"/>
    <lineage>
        <taxon>Bacteria</taxon>
        <taxon>Bacillati</taxon>
        <taxon>Actinomycetota</taxon>
        <taxon>Actinomycetes</taxon>
        <taxon>Micrococcales</taxon>
        <taxon>Microbacteriaceae</taxon>
        <taxon>Cryobacterium</taxon>
    </lineage>
</organism>
<name>A0A4R8V3P5_9MICO</name>
<dbReference type="PRINTS" id="PR00625">
    <property type="entry name" value="JDOMAIN"/>
</dbReference>
<dbReference type="CDD" id="cd06257">
    <property type="entry name" value="DnaJ"/>
    <property type="match status" value="1"/>
</dbReference>
<dbReference type="AlphaFoldDB" id="A0A4R8V3P5"/>
<sequence length="227" mass="24286">MDQTFYDVLNVGSDAPAAEIKQAYRRLIRAYHPDQAGDRGTEMTQRLNAANDVLRVPSRRAAYDRELAEASEPIVAEPEFVPSPYSDPVDVSVPRPASGTASGPARSPARYSELRRAWWAAAIGLVGAAVALLILPPSNWILLTFAVILAAAIVALRQRLTVWCVVILAVATVVWPLAAGDVLFFPAWLADAGSVSILAQSLLGPLALSVNRLRGALAVLRAARPNS</sequence>
<dbReference type="SUPFAM" id="SSF46565">
    <property type="entry name" value="Chaperone J-domain"/>
    <property type="match status" value="1"/>
</dbReference>
<dbReference type="STRING" id="1424659.SAMN05216368_10913"/>
<dbReference type="InterPro" id="IPR036869">
    <property type="entry name" value="J_dom_sf"/>
</dbReference>
<keyword evidence="1" id="KW-1133">Transmembrane helix</keyword>
<evidence type="ECO:0000259" key="2">
    <source>
        <dbReference type="PROSITE" id="PS50076"/>
    </source>
</evidence>
<evidence type="ECO:0000313" key="3">
    <source>
        <dbReference type="EMBL" id="SDO00143.1"/>
    </source>
</evidence>
<gene>
    <name evidence="4" type="ORF">E3O21_11685</name>
    <name evidence="3" type="ORF">SAMN05216368_10913</name>
</gene>
<feature type="transmembrane region" description="Helical" evidence="1">
    <location>
        <begin position="161"/>
        <end position="179"/>
    </location>
</feature>
<dbReference type="PANTHER" id="PTHR45295:SF1">
    <property type="entry name" value="CHAPERONE PROTEIN DNAJ C76, CHLOROPLASTIC"/>
    <property type="match status" value="1"/>
</dbReference>
<feature type="domain" description="J" evidence="2">
    <location>
        <begin position="4"/>
        <end position="67"/>
    </location>
</feature>
<dbReference type="InterPro" id="IPR001623">
    <property type="entry name" value="DnaJ_domain"/>
</dbReference>
<evidence type="ECO:0000313" key="5">
    <source>
        <dbReference type="Proteomes" id="UP000199639"/>
    </source>
</evidence>
<evidence type="ECO:0000313" key="6">
    <source>
        <dbReference type="Proteomes" id="UP000298252"/>
    </source>
</evidence>
<proteinExistence type="predicted"/>
<dbReference type="EMBL" id="SOFD01000028">
    <property type="protein sequence ID" value="TFB76109.1"/>
    <property type="molecule type" value="Genomic_DNA"/>
</dbReference>
<dbReference type="SMART" id="SM00271">
    <property type="entry name" value="DnaJ"/>
    <property type="match status" value="1"/>
</dbReference>
<dbReference type="Gene3D" id="1.10.287.110">
    <property type="entry name" value="DnaJ domain"/>
    <property type="match status" value="1"/>
</dbReference>
<keyword evidence="1" id="KW-0472">Membrane</keyword>
<dbReference type="Proteomes" id="UP000298252">
    <property type="component" value="Unassembled WGS sequence"/>
</dbReference>
<evidence type="ECO:0000313" key="4">
    <source>
        <dbReference type="EMBL" id="TFB76109.1"/>
    </source>
</evidence>
<dbReference type="PANTHER" id="PTHR45295">
    <property type="entry name" value="CHAPERONE PROTEIN DNAJ C76, CHLOROPLASTIC"/>
    <property type="match status" value="1"/>
</dbReference>
<dbReference type="RefSeq" id="WP_092341333.1">
    <property type="nucleotide sequence ID" value="NZ_FNIB01000009.1"/>
</dbReference>
<dbReference type="EMBL" id="FNIB01000009">
    <property type="protein sequence ID" value="SDO00143.1"/>
    <property type="molecule type" value="Genomic_DNA"/>
</dbReference>
<protein>
    <submittedName>
        <fullName evidence="3 4">J domain-containing protein</fullName>
    </submittedName>
</protein>
<dbReference type="Pfam" id="PF00226">
    <property type="entry name" value="DnaJ"/>
    <property type="match status" value="1"/>
</dbReference>
<feature type="transmembrane region" description="Helical" evidence="1">
    <location>
        <begin position="140"/>
        <end position="156"/>
    </location>
</feature>
<keyword evidence="6" id="KW-1185">Reference proteome</keyword>
<reference evidence="3 5" key="1">
    <citation type="submission" date="2016-10" db="EMBL/GenBank/DDBJ databases">
        <authorList>
            <person name="Varghese N."/>
            <person name="Submissions S."/>
        </authorList>
    </citation>
    <scope>NUCLEOTIDE SEQUENCE [LARGE SCALE GENOMIC DNA]</scope>
    <source>
        <strain evidence="3 5">CGMCC 1.11215</strain>
    </source>
</reference>
<accession>A0A4R8V3P5</accession>
<evidence type="ECO:0000256" key="1">
    <source>
        <dbReference type="SAM" id="Phobius"/>
    </source>
</evidence>
<reference evidence="4 6" key="2">
    <citation type="submission" date="2019-03" db="EMBL/GenBank/DDBJ databases">
        <title>Genomics of glacier-inhabiting Cryobacterium strains.</title>
        <authorList>
            <person name="Liu Q."/>
            <person name="Xin Y.-H."/>
        </authorList>
    </citation>
    <scope>NUCLEOTIDE SEQUENCE [LARGE SCALE GENOMIC DNA]</scope>
    <source>
        <strain evidence="4 6">Hh8</strain>
    </source>
</reference>
<feature type="transmembrane region" description="Helical" evidence="1">
    <location>
        <begin position="117"/>
        <end position="134"/>
    </location>
</feature>